<proteinExistence type="predicted"/>
<keyword evidence="1" id="KW-0812">Transmembrane</keyword>
<keyword evidence="1" id="KW-0472">Membrane</keyword>
<dbReference type="RefSeq" id="WP_031471064.1">
    <property type="nucleotide sequence ID" value="NZ_FOZC01000001.1"/>
</dbReference>
<evidence type="ECO:0000313" key="3">
    <source>
        <dbReference type="Proteomes" id="UP000214760"/>
    </source>
</evidence>
<evidence type="ECO:0000313" key="2">
    <source>
        <dbReference type="EMBL" id="SFR63532.1"/>
    </source>
</evidence>
<protein>
    <recommendedName>
        <fullName evidence="4">Oxidoreductase molybdopterin binding domain-containing protein</fullName>
    </recommendedName>
</protein>
<name>A0A1I6I9V4_9FIRM</name>
<reference evidence="2 3" key="1">
    <citation type="submission" date="2016-10" db="EMBL/GenBank/DDBJ databases">
        <authorList>
            <person name="de Groot N.N."/>
        </authorList>
    </citation>
    <scope>NUCLEOTIDE SEQUENCE [LARGE SCALE GENOMIC DNA]</scope>
    <source>
        <strain evidence="2 3">F</strain>
    </source>
</reference>
<dbReference type="Proteomes" id="UP000214760">
    <property type="component" value="Unassembled WGS sequence"/>
</dbReference>
<dbReference type="EMBL" id="FOZC01000001">
    <property type="protein sequence ID" value="SFR63532.1"/>
    <property type="molecule type" value="Genomic_DNA"/>
</dbReference>
<feature type="transmembrane region" description="Helical" evidence="1">
    <location>
        <begin position="6"/>
        <end position="24"/>
    </location>
</feature>
<dbReference type="AlphaFoldDB" id="A0A1I6I9V4"/>
<sequence>MKRKSIAVVILLLILTGIVSFLYLRSRKDAPKGSLTVTCDGRTELVDPFRAPPVSVRGTTVNSKGQKKDIDETGVSLSGVIALTGFGKEPYTSARVVSSDEYAADVTADEISDPQKVFLVRSESKDGSGEIRLIVFGDENSKRQIKDVTRIELQK</sequence>
<organism evidence="2 3">
    <name type="scientific">[Clostridium] aminophilum</name>
    <dbReference type="NCBI Taxonomy" id="1526"/>
    <lineage>
        <taxon>Bacteria</taxon>
        <taxon>Bacillati</taxon>
        <taxon>Bacillota</taxon>
        <taxon>Clostridia</taxon>
        <taxon>Lachnospirales</taxon>
        <taxon>Lachnospiraceae</taxon>
    </lineage>
</organism>
<gene>
    <name evidence="2" type="ORF">SAMN02910262_00088</name>
</gene>
<evidence type="ECO:0000256" key="1">
    <source>
        <dbReference type="SAM" id="Phobius"/>
    </source>
</evidence>
<keyword evidence="1" id="KW-1133">Transmembrane helix</keyword>
<accession>A0A1I6I9V4</accession>
<evidence type="ECO:0008006" key="4">
    <source>
        <dbReference type="Google" id="ProtNLM"/>
    </source>
</evidence>